<evidence type="ECO:0000256" key="6">
    <source>
        <dbReference type="SAM" id="Phobius"/>
    </source>
</evidence>
<dbReference type="CDD" id="cd17324">
    <property type="entry name" value="MFS_NepI_like"/>
    <property type="match status" value="1"/>
</dbReference>
<keyword evidence="4 6" id="KW-1133">Transmembrane helix</keyword>
<evidence type="ECO:0000256" key="2">
    <source>
        <dbReference type="ARBA" id="ARBA00022475"/>
    </source>
</evidence>
<dbReference type="Proteomes" id="UP001620461">
    <property type="component" value="Unassembled WGS sequence"/>
</dbReference>
<evidence type="ECO:0000313" key="9">
    <source>
        <dbReference type="Proteomes" id="UP001620461"/>
    </source>
</evidence>
<feature type="transmembrane region" description="Helical" evidence="6">
    <location>
        <begin position="7"/>
        <end position="31"/>
    </location>
</feature>
<evidence type="ECO:0000256" key="5">
    <source>
        <dbReference type="ARBA" id="ARBA00023136"/>
    </source>
</evidence>
<keyword evidence="9" id="KW-1185">Reference proteome</keyword>
<proteinExistence type="predicted"/>
<feature type="transmembrane region" description="Helical" evidence="6">
    <location>
        <begin position="201"/>
        <end position="224"/>
    </location>
</feature>
<dbReference type="InterPro" id="IPR011701">
    <property type="entry name" value="MFS"/>
</dbReference>
<keyword evidence="2" id="KW-1003">Cell membrane</keyword>
<evidence type="ECO:0000256" key="3">
    <source>
        <dbReference type="ARBA" id="ARBA00022692"/>
    </source>
</evidence>
<protein>
    <submittedName>
        <fullName evidence="8">MFS transporter</fullName>
    </submittedName>
</protein>
<gene>
    <name evidence="8" type="ORF">ISP15_05965</name>
</gene>
<dbReference type="PANTHER" id="PTHR43124">
    <property type="entry name" value="PURINE EFFLUX PUMP PBUE"/>
    <property type="match status" value="1"/>
</dbReference>
<dbReference type="EMBL" id="JADIKJ010000005">
    <property type="protein sequence ID" value="MFK2899875.1"/>
    <property type="molecule type" value="Genomic_DNA"/>
</dbReference>
<dbReference type="RefSeq" id="WP_404546351.1">
    <property type="nucleotide sequence ID" value="NZ_JADIKJ010000005.1"/>
</dbReference>
<comment type="subcellular location">
    <subcellularLocation>
        <location evidence="1">Cell membrane</location>
        <topology evidence="1">Multi-pass membrane protein</topology>
    </subcellularLocation>
</comment>
<feature type="transmembrane region" description="Helical" evidence="6">
    <location>
        <begin position="95"/>
        <end position="122"/>
    </location>
</feature>
<feature type="transmembrane region" description="Helical" evidence="6">
    <location>
        <begin position="356"/>
        <end position="375"/>
    </location>
</feature>
<feature type="transmembrane region" description="Helical" evidence="6">
    <location>
        <begin position="293"/>
        <end position="315"/>
    </location>
</feature>
<comment type="caution">
    <text evidence="8">The sequence shown here is derived from an EMBL/GenBank/DDBJ whole genome shotgun (WGS) entry which is preliminary data.</text>
</comment>
<feature type="transmembrane region" description="Helical" evidence="6">
    <location>
        <begin position="327"/>
        <end position="344"/>
    </location>
</feature>
<dbReference type="InterPro" id="IPR020846">
    <property type="entry name" value="MFS_dom"/>
</dbReference>
<keyword evidence="5 6" id="KW-0472">Membrane</keyword>
<keyword evidence="3 6" id="KW-0812">Transmembrane</keyword>
<dbReference type="Gene3D" id="1.20.1250.20">
    <property type="entry name" value="MFS general substrate transporter like domains"/>
    <property type="match status" value="1"/>
</dbReference>
<feature type="transmembrane region" description="Helical" evidence="6">
    <location>
        <begin position="37"/>
        <end position="58"/>
    </location>
</feature>
<feature type="transmembrane region" description="Helical" evidence="6">
    <location>
        <begin position="70"/>
        <end position="89"/>
    </location>
</feature>
<evidence type="ECO:0000259" key="7">
    <source>
        <dbReference type="PROSITE" id="PS50850"/>
    </source>
</evidence>
<reference evidence="8 9" key="1">
    <citation type="submission" date="2020-10" db="EMBL/GenBank/DDBJ databases">
        <title>Phylogeny of dyella-like bacteria.</title>
        <authorList>
            <person name="Fu J."/>
        </authorList>
    </citation>
    <scope>NUCLEOTIDE SEQUENCE [LARGE SCALE GENOMIC DNA]</scope>
    <source>
        <strain evidence="8 9">JP1</strain>
    </source>
</reference>
<dbReference type="InterPro" id="IPR036259">
    <property type="entry name" value="MFS_trans_sf"/>
</dbReference>
<feature type="transmembrane region" description="Helical" evidence="6">
    <location>
        <begin position="236"/>
        <end position="255"/>
    </location>
</feature>
<feature type="transmembrane region" description="Helical" evidence="6">
    <location>
        <begin position="158"/>
        <end position="180"/>
    </location>
</feature>
<dbReference type="InterPro" id="IPR050189">
    <property type="entry name" value="MFS_Efflux_Transporters"/>
</dbReference>
<sequence>MPAALYALAAGAFGIGTTEFVIMGLLMQVAADLKVSIATAGLLISGYALGVFVGAPVLTVATSRMPRKSVLIGLMAIFTLGNVCCALAPNYLTLLLARVVTALAHGTFFGVGAVVVTGLVAADRRASAISIMFTGLTLATLLGVPAGAWLGLHFGWRSTFWAVAVIGVIAMMVIAMLVPASHGDGKGIAVRDELRAIGHPAVLRGLLMTVLGFAGVFTVFTYIQPILTQVTGFAETAVSPILLIFGVGLIAGNLLGGKLADRKLMPALLLTLVVLILVLGAMTFVLHSKTLTVLFVGLLGIAAFATVPPLQLWVLHQADEAQSLASSLNIGAFNLGNALGAWLGGEVVAQGLGLGALTWVAALVTFAGLLVALWGRQRETPIERLPLNARPNAEP</sequence>
<feature type="transmembrane region" description="Helical" evidence="6">
    <location>
        <begin position="129"/>
        <end position="152"/>
    </location>
</feature>
<dbReference type="PROSITE" id="PS50850">
    <property type="entry name" value="MFS"/>
    <property type="match status" value="1"/>
</dbReference>
<dbReference type="Pfam" id="PF07690">
    <property type="entry name" value="MFS_1"/>
    <property type="match status" value="1"/>
</dbReference>
<dbReference type="PANTHER" id="PTHR43124:SF8">
    <property type="entry name" value="INNER MEMBRANE TRANSPORT PROTEIN YDHP"/>
    <property type="match status" value="1"/>
</dbReference>
<feature type="domain" description="Major facilitator superfamily (MFS) profile" evidence="7">
    <location>
        <begin position="4"/>
        <end position="380"/>
    </location>
</feature>
<organism evidence="8 9">
    <name type="scientific">Dyella jejuensis</name>
    <dbReference type="NCBI Taxonomy" id="1432009"/>
    <lineage>
        <taxon>Bacteria</taxon>
        <taxon>Pseudomonadati</taxon>
        <taxon>Pseudomonadota</taxon>
        <taxon>Gammaproteobacteria</taxon>
        <taxon>Lysobacterales</taxon>
        <taxon>Rhodanobacteraceae</taxon>
        <taxon>Dyella</taxon>
    </lineage>
</organism>
<dbReference type="SUPFAM" id="SSF103473">
    <property type="entry name" value="MFS general substrate transporter"/>
    <property type="match status" value="1"/>
</dbReference>
<evidence type="ECO:0000256" key="1">
    <source>
        <dbReference type="ARBA" id="ARBA00004651"/>
    </source>
</evidence>
<feature type="transmembrane region" description="Helical" evidence="6">
    <location>
        <begin position="267"/>
        <end position="287"/>
    </location>
</feature>
<accession>A0ABW8JHV1</accession>
<name>A0ABW8JHV1_9GAMM</name>
<evidence type="ECO:0000313" key="8">
    <source>
        <dbReference type="EMBL" id="MFK2899875.1"/>
    </source>
</evidence>
<evidence type="ECO:0000256" key="4">
    <source>
        <dbReference type="ARBA" id="ARBA00022989"/>
    </source>
</evidence>